<reference evidence="2" key="1">
    <citation type="submission" date="2016-10" db="EMBL/GenBank/DDBJ databases">
        <authorList>
            <person name="Varghese N."/>
            <person name="Submissions S."/>
        </authorList>
    </citation>
    <scope>NUCLEOTIDE SEQUENCE [LARGE SCALE GENOMIC DNA]</scope>
    <source>
        <strain evidence="2">DSM 45079</strain>
    </source>
</reference>
<dbReference type="EMBL" id="LT629791">
    <property type="protein sequence ID" value="SDU71858.1"/>
    <property type="molecule type" value="Genomic_DNA"/>
</dbReference>
<dbReference type="AlphaFoldDB" id="A0A1H2KU68"/>
<dbReference type="RefSeq" id="WP_046768450.1">
    <property type="nucleotide sequence ID" value="NZ_KQ061226.1"/>
</dbReference>
<gene>
    <name evidence="1" type="ORF">SAMN04488563_4253</name>
</gene>
<evidence type="ECO:0008006" key="3">
    <source>
        <dbReference type="Google" id="ProtNLM"/>
    </source>
</evidence>
<organism evidence="1 2">
    <name type="scientific">Jiangella alkaliphila</name>
    <dbReference type="NCBI Taxonomy" id="419479"/>
    <lineage>
        <taxon>Bacteria</taxon>
        <taxon>Bacillati</taxon>
        <taxon>Actinomycetota</taxon>
        <taxon>Actinomycetes</taxon>
        <taxon>Jiangellales</taxon>
        <taxon>Jiangellaceae</taxon>
        <taxon>Jiangella</taxon>
    </lineage>
</organism>
<dbReference type="STRING" id="419479.SAMN04488563_4253"/>
<dbReference type="Proteomes" id="UP000182977">
    <property type="component" value="Chromosome I"/>
</dbReference>
<evidence type="ECO:0000313" key="1">
    <source>
        <dbReference type="EMBL" id="SDU71858.1"/>
    </source>
</evidence>
<evidence type="ECO:0000313" key="2">
    <source>
        <dbReference type="Proteomes" id="UP000182977"/>
    </source>
</evidence>
<name>A0A1H2KU68_9ACTN</name>
<keyword evidence="2" id="KW-1185">Reference proteome</keyword>
<proteinExistence type="predicted"/>
<dbReference type="OrthoDB" id="5183945at2"/>
<sequence>MSAAWWRRNRVALPVMVVALAGLAWPGSEAARDLWWPRGEHVPVSPGGSGDSSSGDGWATVGDVSLRLAAFGPADELPDDPPPDGYAVWRAELAADGDRDEPLACTAQLQDADGNRYTAGSRHLPSYEDESVGVECGGPEGGGVVYFLLPGGAEPDAVRVSALELLPEYWALPVP</sequence>
<accession>A0A1H2KU68</accession>
<protein>
    <recommendedName>
        <fullName evidence="3">DUF4352 domain-containing protein</fullName>
    </recommendedName>
</protein>